<dbReference type="PANTHER" id="PTHR11615">
    <property type="entry name" value="NITRATE, FORMATE, IRON DEHYDROGENASE"/>
    <property type="match status" value="1"/>
</dbReference>
<dbReference type="Pfam" id="PF02256">
    <property type="entry name" value="Fe_hyd_SSU"/>
    <property type="match status" value="1"/>
</dbReference>
<dbReference type="SUPFAM" id="SSF53920">
    <property type="entry name" value="Fe-only hydrogenase"/>
    <property type="match status" value="1"/>
</dbReference>
<feature type="domain" description="Iron hydrogenase small subunit" evidence="2">
    <location>
        <begin position="400"/>
        <end position="459"/>
    </location>
</feature>
<dbReference type="InterPro" id="IPR050340">
    <property type="entry name" value="Cytosolic_Fe-S_CAF"/>
</dbReference>
<dbReference type="Gene3D" id="4.10.260.20">
    <property type="entry name" value="Iron hydrogenase, small subunit"/>
    <property type="match status" value="1"/>
</dbReference>
<proteinExistence type="evidence at transcript level"/>
<evidence type="ECO:0000256" key="1">
    <source>
        <dbReference type="ARBA" id="ARBA00006596"/>
    </source>
</evidence>
<dbReference type="InterPro" id="IPR009016">
    <property type="entry name" value="Fe_hydrogenase"/>
</dbReference>
<dbReference type="InterPro" id="IPR003149">
    <property type="entry name" value="Fe_hydrogenase_ssu"/>
</dbReference>
<dbReference type="Gene3D" id="3.40.950.10">
    <property type="entry name" value="Fe-only Hydrogenase (Larger Subunit), Chain L, domain 3"/>
    <property type="match status" value="1"/>
</dbReference>
<sequence>MTTSCKMSVCVSRPVVPRGMSARLSRRAFNLTVQPLRLNSVVRTSRSGVFIRAAAAAPAPTEGKPAPKKKVDNAAVVEKELGEKGDKVFIAATAPAVRLGISEEFGLPPGTNSEKQMVSALRKAGFDYVFDVNFSADLTILEEGTELLNRLVANVKGEADAPPLPMFTSCCPGWIDEIEKRHGELIPNISTCKSPQGMLGAVVKHYFAEKIGRKPEDVELVSIMPCVRKLGESERPQNQSVESGKDVDFVLTTVECANLLRSKGIELTEMEEDEYDEMLGTSSGAAQLFGTTGGVMEAALRTVYEVVTGKQMERLEINEVRGLEGVKEAVVEMKPIPGGILANGDKDDQEPIQVRVAVANGLGNAKALVQQVKDGESPYHFIEVMACPGGCINGAGQPRSKDKTIGAQRQSGMYDIDERRVIRQSHKNPRVQQLYDEFLETPNGHLAHKLLHTYYQPKTK</sequence>
<dbReference type="InterPro" id="IPR004108">
    <property type="entry name" value="Fe_hydrogenase_lsu_C"/>
</dbReference>
<dbReference type="AlphaFoldDB" id="W5VTU9"/>
<dbReference type="SMART" id="SM00902">
    <property type="entry name" value="Fe_hyd_SSU"/>
    <property type="match status" value="1"/>
</dbReference>
<organism evidence="3">
    <name type="scientific">Tetraselmis sp. GSL018</name>
    <dbReference type="NCBI Taxonomy" id="582737"/>
    <lineage>
        <taxon>Eukaryota</taxon>
        <taxon>Viridiplantae</taxon>
        <taxon>Chlorophyta</taxon>
        <taxon>core chlorophytes</taxon>
        <taxon>Chlorodendrophyceae</taxon>
        <taxon>Chlorodendrales</taxon>
        <taxon>Chlorodendraceae</taxon>
        <taxon>Tetraselmis</taxon>
    </lineage>
</organism>
<dbReference type="Gene3D" id="3.40.50.1780">
    <property type="match status" value="1"/>
</dbReference>
<accession>W5VTU9</accession>
<dbReference type="Pfam" id="PF02906">
    <property type="entry name" value="Fe_hyd_lg_C"/>
    <property type="match status" value="1"/>
</dbReference>
<gene>
    <name evidence="3" type="primary">hydA</name>
</gene>
<dbReference type="SMR" id="W5VTU9"/>
<name>W5VTU9_9CHLO</name>
<evidence type="ECO:0000259" key="2">
    <source>
        <dbReference type="SMART" id="SM00902"/>
    </source>
</evidence>
<evidence type="ECO:0000313" key="3">
    <source>
        <dbReference type="EMBL" id="AHH85809.1"/>
    </source>
</evidence>
<dbReference type="InterPro" id="IPR036991">
    <property type="entry name" value="Fe_hydrogenase_ssu_sf"/>
</dbReference>
<comment type="similarity">
    <text evidence="1">Belongs to the NARF family.</text>
</comment>
<reference evidence="3" key="1">
    <citation type="journal article" date="2014" name="PLoS ONE">
        <title>Evolutionary and biotechnological implications of robust hydrogenase activity in halophilic strains of Tetraselmis.</title>
        <authorList>
            <person name="D'Adamo S."/>
            <person name="Jinkerson R.E."/>
            <person name="Boyd E.S."/>
            <person name="Brown S.L."/>
            <person name="Baxter B.K."/>
            <person name="Peters J.W."/>
            <person name="Posewitz M.C."/>
        </authorList>
    </citation>
    <scope>NUCLEOTIDE SEQUENCE</scope>
    <source>
        <strain evidence="3">GSL018</strain>
    </source>
</reference>
<dbReference type="EMBL" id="KC820788">
    <property type="protein sequence ID" value="AHH85809.1"/>
    <property type="molecule type" value="mRNA"/>
</dbReference>
<protein>
    <submittedName>
        <fullName evidence="3">FeFe-hydrogenase</fullName>
    </submittedName>
</protein>